<dbReference type="STRING" id="930991.A0A0D0DMK3"/>
<dbReference type="Pfam" id="PF02992">
    <property type="entry name" value="Transposase_21"/>
    <property type="match status" value="1"/>
</dbReference>
<gene>
    <name evidence="1" type="ORF">PAXRUDRAFT_267914</name>
</gene>
<protein>
    <submittedName>
        <fullName evidence="1">Uncharacterized protein</fullName>
    </submittedName>
</protein>
<dbReference type="PANTHER" id="PTHR46579">
    <property type="entry name" value="F5/8 TYPE C DOMAIN-CONTAINING PROTEIN-RELATED"/>
    <property type="match status" value="1"/>
</dbReference>
<accession>A0A0D0DMK3</accession>
<dbReference type="Proteomes" id="UP000054538">
    <property type="component" value="Unassembled WGS sequence"/>
</dbReference>
<dbReference type="HOGENOM" id="CLU_372188_0_0_1"/>
<dbReference type="InParanoid" id="A0A0D0DMK3"/>
<dbReference type="OrthoDB" id="3234349at2759"/>
<reference evidence="1 2" key="1">
    <citation type="submission" date="2014-04" db="EMBL/GenBank/DDBJ databases">
        <authorList>
            <consortium name="DOE Joint Genome Institute"/>
            <person name="Kuo A."/>
            <person name="Kohler A."/>
            <person name="Jargeat P."/>
            <person name="Nagy L.G."/>
            <person name="Floudas D."/>
            <person name="Copeland A."/>
            <person name="Barry K.W."/>
            <person name="Cichocki N."/>
            <person name="Veneault-Fourrey C."/>
            <person name="LaButti K."/>
            <person name="Lindquist E.A."/>
            <person name="Lipzen A."/>
            <person name="Lundell T."/>
            <person name="Morin E."/>
            <person name="Murat C."/>
            <person name="Sun H."/>
            <person name="Tunlid A."/>
            <person name="Henrissat B."/>
            <person name="Grigoriev I.V."/>
            <person name="Hibbett D.S."/>
            <person name="Martin F."/>
            <person name="Nordberg H.P."/>
            <person name="Cantor M.N."/>
            <person name="Hua S.X."/>
        </authorList>
    </citation>
    <scope>NUCLEOTIDE SEQUENCE [LARGE SCALE GENOMIC DNA]</scope>
    <source>
        <strain evidence="1 2">Ve08.2h10</strain>
    </source>
</reference>
<dbReference type="EMBL" id="KN826205">
    <property type="protein sequence ID" value="KIK79710.1"/>
    <property type="molecule type" value="Genomic_DNA"/>
</dbReference>
<dbReference type="InterPro" id="IPR004242">
    <property type="entry name" value="Transposase_21"/>
</dbReference>
<sequence length="687" mass="77580">MSSGIISMACLNLPLDIRYKPENLYLAGIIPGPSQPSLENLNHYIRPLINDLATSWERGVHYSRTANYPHGRTTRSAVALTVCDLPAARHISAFAGVRSHFICGACNCYHKNSYGRVDFENWVPRDKDTLRHHAEQWRDAPSTAERERLFKEHGVRWSELWRLPYWDPAQQLVVDAMHCILEGLVAHHTRRLLGITDENTSHTPEAPPAFHYDFETCTTDAATALSMTMREISQVPAIHNLLVMQVPLPHDAPCIDQFMNKLQADLFRKNMCSLQYVCQTLGCTPTKRTRLYKIDYAKALIGWRRRMPLSAPTPPHQREHNHDTGEALERIREVIRDISIPSWFESAPRNFGDASAGSIKADEWRSLIMVYIPIALISVLGAHNPGSDTVAVLDHTMSLVSAVYLACARTMTLERASAYRSCIASYVGNLKSLYPSFSLRPNHHASFHIFDYLVLFGPVHSWWTFPFERLIGVLQRLPSNHKPGELETTMLHSYLKGAKLRAWVSRPDCPTAIRECKILLDRAYQSQETSERPNADGIILPDVTGNPRATVLPDDLQRLIGRYRGVLRANVKHSAGVFYSRSSTHLGNSLIFFYSRGNRSVPPVPGSIKYIYQDGESFLLAVQRQRPLSEKSKVTDAFSAYPHFPAKVYSSDLENTLESVQCSWVSSHYARWALLPGAVVVLSLCKD</sequence>
<organism evidence="1 2">
    <name type="scientific">Paxillus rubicundulus Ve08.2h10</name>
    <dbReference type="NCBI Taxonomy" id="930991"/>
    <lineage>
        <taxon>Eukaryota</taxon>
        <taxon>Fungi</taxon>
        <taxon>Dikarya</taxon>
        <taxon>Basidiomycota</taxon>
        <taxon>Agaricomycotina</taxon>
        <taxon>Agaricomycetes</taxon>
        <taxon>Agaricomycetidae</taxon>
        <taxon>Boletales</taxon>
        <taxon>Paxilineae</taxon>
        <taxon>Paxillaceae</taxon>
        <taxon>Paxillus</taxon>
    </lineage>
</organism>
<name>A0A0D0DMK3_9AGAM</name>
<reference evidence="2" key="2">
    <citation type="submission" date="2015-01" db="EMBL/GenBank/DDBJ databases">
        <title>Evolutionary Origins and Diversification of the Mycorrhizal Mutualists.</title>
        <authorList>
            <consortium name="DOE Joint Genome Institute"/>
            <consortium name="Mycorrhizal Genomics Consortium"/>
            <person name="Kohler A."/>
            <person name="Kuo A."/>
            <person name="Nagy L.G."/>
            <person name="Floudas D."/>
            <person name="Copeland A."/>
            <person name="Barry K.W."/>
            <person name="Cichocki N."/>
            <person name="Veneault-Fourrey C."/>
            <person name="LaButti K."/>
            <person name="Lindquist E.A."/>
            <person name="Lipzen A."/>
            <person name="Lundell T."/>
            <person name="Morin E."/>
            <person name="Murat C."/>
            <person name="Riley R."/>
            <person name="Ohm R."/>
            <person name="Sun H."/>
            <person name="Tunlid A."/>
            <person name="Henrissat B."/>
            <person name="Grigoriev I.V."/>
            <person name="Hibbett D.S."/>
            <person name="Martin F."/>
        </authorList>
    </citation>
    <scope>NUCLEOTIDE SEQUENCE [LARGE SCALE GENOMIC DNA]</scope>
    <source>
        <strain evidence="2">Ve08.2h10</strain>
    </source>
</reference>
<proteinExistence type="predicted"/>
<dbReference type="AlphaFoldDB" id="A0A0D0DMK3"/>
<evidence type="ECO:0000313" key="1">
    <source>
        <dbReference type="EMBL" id="KIK79710.1"/>
    </source>
</evidence>
<evidence type="ECO:0000313" key="2">
    <source>
        <dbReference type="Proteomes" id="UP000054538"/>
    </source>
</evidence>
<dbReference type="PANTHER" id="PTHR46579:SF1">
    <property type="entry name" value="F5_8 TYPE C DOMAIN-CONTAINING PROTEIN"/>
    <property type="match status" value="1"/>
</dbReference>
<keyword evidence="2" id="KW-1185">Reference proteome</keyword>